<comment type="caution">
    <text evidence="2">The sequence shown here is derived from an EMBL/GenBank/DDBJ whole genome shotgun (WGS) entry which is preliminary data.</text>
</comment>
<name>A0A1L7W721_FUSPR</name>
<gene>
    <name evidence="2" type="ORF">FPRO_12781</name>
</gene>
<dbReference type="GeneID" id="42057645"/>
<protein>
    <submittedName>
        <fullName evidence="2">Uncharacterized protein</fullName>
    </submittedName>
</protein>
<accession>A0A1L7W721</accession>
<proteinExistence type="predicted"/>
<evidence type="ECO:0000313" key="2">
    <source>
        <dbReference type="EMBL" id="CZR48171.1"/>
    </source>
</evidence>
<feature type="region of interest" description="Disordered" evidence="1">
    <location>
        <begin position="386"/>
        <end position="410"/>
    </location>
</feature>
<dbReference type="VEuPathDB" id="FungiDB:FPRO_12781"/>
<dbReference type="AlphaFoldDB" id="A0A1L7W721"/>
<feature type="compositionally biased region" description="Gly residues" evidence="1">
    <location>
        <begin position="210"/>
        <end position="225"/>
    </location>
</feature>
<dbReference type="EMBL" id="FJOF01000013">
    <property type="protein sequence ID" value="CZR48171.1"/>
    <property type="molecule type" value="Genomic_DNA"/>
</dbReference>
<dbReference type="RefSeq" id="XP_031088704.1">
    <property type="nucleotide sequence ID" value="XM_031223334.1"/>
</dbReference>
<evidence type="ECO:0000256" key="1">
    <source>
        <dbReference type="SAM" id="MobiDB-lite"/>
    </source>
</evidence>
<sequence length="410" mass="43292">MPDNPPTPSPAQNDDIPIIHINLPSCYLKPAGSVEPQLPDGTFSCDAQENFWKPLPNDPKRQEFRIQGKNELVFIAGAQYTYKPNTSLHIKCKKATFMPHPTDASHKTVMVRMPGANAEQNLPVKAKEGKSGTEAKYRFDGFGEAVTLDRFPKVISSIDEATRGGDGMDGAIGFQGADAGSLIIEADSYDTSALPDDKVFFIADCTGGRGQQGGDGGDGGSGGDGAVTAGTYSGELQTGWGFSGICGAKGGDGGRQGAGGYGGSGGQFTINLPKESTGYDKLKARFGVESNTGTSGTTGAAGKPGSGGGYGEWRQLKCSGTECSMSKFLMNGIPKDQLMAELRSKLELDWSSEQLNRCATSYISRTESFSVSGNAPKALDEKEIQNRRAEAGQYPPTTSSTVVFKELKKQ</sequence>
<keyword evidence="3" id="KW-1185">Reference proteome</keyword>
<reference evidence="3" key="1">
    <citation type="journal article" date="2016" name="Genome Biol. Evol.">
        <title>Comparative 'omics' of the Fusarium fujikuroi species complex highlights differences in genetic potential and metabolite synthesis.</title>
        <authorList>
            <person name="Niehaus E.-M."/>
            <person name="Muensterkoetter M."/>
            <person name="Proctor R.H."/>
            <person name="Brown D.W."/>
            <person name="Sharon A."/>
            <person name="Idan Y."/>
            <person name="Oren-Young L."/>
            <person name="Sieber C.M."/>
            <person name="Novak O."/>
            <person name="Pencik A."/>
            <person name="Tarkowska D."/>
            <person name="Hromadova K."/>
            <person name="Freeman S."/>
            <person name="Maymon M."/>
            <person name="Elazar M."/>
            <person name="Youssef S.A."/>
            <person name="El-Shabrawy E.S.M."/>
            <person name="Shalaby A.B.A."/>
            <person name="Houterman P."/>
            <person name="Brock N.L."/>
            <person name="Burkhardt I."/>
            <person name="Tsavkelova E.A."/>
            <person name="Dickschat J.S."/>
            <person name="Galuszka P."/>
            <person name="Gueldener U."/>
            <person name="Tudzynski B."/>
        </authorList>
    </citation>
    <scope>NUCLEOTIDE SEQUENCE [LARGE SCALE GENOMIC DNA]</scope>
    <source>
        <strain evidence="3">ET1</strain>
    </source>
</reference>
<organism evidence="2 3">
    <name type="scientific">Fusarium proliferatum (strain ET1)</name>
    <name type="common">Orchid endophyte fungus</name>
    <dbReference type="NCBI Taxonomy" id="1227346"/>
    <lineage>
        <taxon>Eukaryota</taxon>
        <taxon>Fungi</taxon>
        <taxon>Dikarya</taxon>
        <taxon>Ascomycota</taxon>
        <taxon>Pezizomycotina</taxon>
        <taxon>Sordariomycetes</taxon>
        <taxon>Hypocreomycetidae</taxon>
        <taxon>Hypocreales</taxon>
        <taxon>Nectriaceae</taxon>
        <taxon>Fusarium</taxon>
        <taxon>Fusarium fujikuroi species complex</taxon>
    </lineage>
</organism>
<dbReference type="Proteomes" id="UP000183971">
    <property type="component" value="Unassembled WGS sequence"/>
</dbReference>
<evidence type="ECO:0000313" key="3">
    <source>
        <dbReference type="Proteomes" id="UP000183971"/>
    </source>
</evidence>
<feature type="region of interest" description="Disordered" evidence="1">
    <location>
        <begin position="210"/>
        <end position="230"/>
    </location>
</feature>